<protein>
    <submittedName>
        <fullName evidence="3">HXXXD-type acyl-transferase family protein</fullName>
    </submittedName>
</protein>
<keyword evidence="4" id="KW-1185">Reference proteome</keyword>
<evidence type="ECO:0000256" key="1">
    <source>
        <dbReference type="ARBA" id="ARBA00022679"/>
    </source>
</evidence>
<dbReference type="GO" id="GO:0016747">
    <property type="term" value="F:acyltransferase activity, transferring groups other than amino-acyl groups"/>
    <property type="evidence" value="ECO:0007669"/>
    <property type="project" value="UniProtKB-ARBA"/>
</dbReference>
<dbReference type="Proteomes" id="UP000325081">
    <property type="component" value="Unassembled WGS sequence"/>
</dbReference>
<dbReference type="SUPFAM" id="SSF52777">
    <property type="entry name" value="CoA-dependent acyltransferases"/>
    <property type="match status" value="1"/>
</dbReference>
<evidence type="ECO:0000313" key="4">
    <source>
        <dbReference type="Proteomes" id="UP000325081"/>
    </source>
</evidence>
<accession>A0A5A7QD08</accession>
<keyword evidence="2" id="KW-0012">Acyltransferase</keyword>
<dbReference type="Gene3D" id="3.30.559.10">
    <property type="entry name" value="Chloramphenicol acetyltransferase-like domain"/>
    <property type="match status" value="2"/>
</dbReference>
<dbReference type="OrthoDB" id="877552at2759"/>
<proteinExistence type="predicted"/>
<dbReference type="EMBL" id="BKCP01006515">
    <property type="protein sequence ID" value="GER43149.1"/>
    <property type="molecule type" value="Genomic_DNA"/>
</dbReference>
<dbReference type="InterPro" id="IPR023213">
    <property type="entry name" value="CAT-like_dom_sf"/>
</dbReference>
<reference evidence="4" key="1">
    <citation type="journal article" date="2019" name="Curr. Biol.">
        <title>Genome Sequence of Striga asiatica Provides Insight into the Evolution of Plant Parasitism.</title>
        <authorList>
            <person name="Yoshida S."/>
            <person name="Kim S."/>
            <person name="Wafula E.K."/>
            <person name="Tanskanen J."/>
            <person name="Kim Y.M."/>
            <person name="Honaas L."/>
            <person name="Yang Z."/>
            <person name="Spallek T."/>
            <person name="Conn C.E."/>
            <person name="Ichihashi Y."/>
            <person name="Cheong K."/>
            <person name="Cui S."/>
            <person name="Der J.P."/>
            <person name="Gundlach H."/>
            <person name="Jiao Y."/>
            <person name="Hori C."/>
            <person name="Ishida J.K."/>
            <person name="Kasahara H."/>
            <person name="Kiba T."/>
            <person name="Kim M.S."/>
            <person name="Koo N."/>
            <person name="Laohavisit A."/>
            <person name="Lee Y.H."/>
            <person name="Lumba S."/>
            <person name="McCourt P."/>
            <person name="Mortimer J.C."/>
            <person name="Mutuku J.M."/>
            <person name="Nomura T."/>
            <person name="Sasaki-Sekimoto Y."/>
            <person name="Seto Y."/>
            <person name="Wang Y."/>
            <person name="Wakatake T."/>
            <person name="Sakakibara H."/>
            <person name="Demura T."/>
            <person name="Yamaguchi S."/>
            <person name="Yoneyama K."/>
            <person name="Manabe R.I."/>
            <person name="Nelson D.C."/>
            <person name="Schulman A.H."/>
            <person name="Timko M.P."/>
            <person name="dePamphilis C.W."/>
            <person name="Choi D."/>
            <person name="Shirasu K."/>
        </authorList>
    </citation>
    <scope>NUCLEOTIDE SEQUENCE [LARGE SCALE GENOMIC DNA]</scope>
    <source>
        <strain evidence="4">cv. UVA1</strain>
    </source>
</reference>
<dbReference type="PANTHER" id="PTHR31625">
    <property type="match status" value="1"/>
</dbReference>
<evidence type="ECO:0000313" key="3">
    <source>
        <dbReference type="EMBL" id="GER43149.1"/>
    </source>
</evidence>
<gene>
    <name evidence="3" type="ORF">STAS_19974</name>
</gene>
<organism evidence="3 4">
    <name type="scientific">Striga asiatica</name>
    <name type="common">Asiatic witchweed</name>
    <name type="synonym">Buchnera asiatica</name>
    <dbReference type="NCBI Taxonomy" id="4170"/>
    <lineage>
        <taxon>Eukaryota</taxon>
        <taxon>Viridiplantae</taxon>
        <taxon>Streptophyta</taxon>
        <taxon>Embryophyta</taxon>
        <taxon>Tracheophyta</taxon>
        <taxon>Spermatophyta</taxon>
        <taxon>Magnoliopsida</taxon>
        <taxon>eudicotyledons</taxon>
        <taxon>Gunneridae</taxon>
        <taxon>Pentapetalae</taxon>
        <taxon>asterids</taxon>
        <taxon>lamiids</taxon>
        <taxon>Lamiales</taxon>
        <taxon>Orobanchaceae</taxon>
        <taxon>Buchnereae</taxon>
        <taxon>Striga</taxon>
    </lineage>
</organism>
<keyword evidence="1 3" id="KW-0808">Transferase</keyword>
<comment type="caution">
    <text evidence="3">The sequence shown here is derived from an EMBL/GenBank/DDBJ whole genome shotgun (WGS) entry which is preliminary data.</text>
</comment>
<dbReference type="InterPro" id="IPR051504">
    <property type="entry name" value="Plant_metabolite_acyltrans"/>
</dbReference>
<sequence length="456" mass="50713">MTTILEISEVSPPPGGPTELFVPLTLFDIMWVHFHRIQRLLFYDHPSSQPYFSENLIPNLKRSLSLALQHYLPLSGHLIYPLNTAHDDDKKPVFRYRVGDSVSFTTALSEHDFDELVADNAQDADRFYEFVPEMPPPKDELDCKVVPVLALKATLFPGRGVCIGFSNHHSIGDACSIFAFLKAWSSIAKSKGVDFSFSFSTFDRCFVEDPSGVGNIYWKSMREIALKPRSFPLPTNRVRATFTLDRANIERLKDLVSAEKPSLGRVSSFVVTVSYVRACLAKSSDEIGEETDDDVVDYLIFAVDLRARMDPPVPDNYFGNCLGFGLAKIEHRQLVGGKGFMILAEAVAKDIKNRLNNKHEVLRGAENWISNIRELKGSKSTRVVGVSGSPKFDFSDVDFGWGKARKLEVVSIDGDHYSISLSKSRGSNGGLEVGLSLPRDRMEAFGAIFAKGLMGS</sequence>
<name>A0A5A7QD08_STRAF</name>
<evidence type="ECO:0000256" key="2">
    <source>
        <dbReference type="ARBA" id="ARBA00023315"/>
    </source>
</evidence>
<dbReference type="Pfam" id="PF02458">
    <property type="entry name" value="Transferase"/>
    <property type="match status" value="1"/>
</dbReference>
<dbReference type="AlphaFoldDB" id="A0A5A7QD08"/>